<dbReference type="PROSITE" id="PS00194">
    <property type="entry name" value="THIOREDOXIN_1"/>
    <property type="match status" value="1"/>
</dbReference>
<reference evidence="9 10" key="1">
    <citation type="submission" date="2020-07" db="EMBL/GenBank/DDBJ databases">
        <title>Taxonomic revisions and descriptions of new bacterial species based on genomic comparisons in the high-G+C-content subgroup of the family Alcaligenaceae.</title>
        <authorList>
            <person name="Szabo A."/>
            <person name="Felfoldi T."/>
        </authorList>
    </citation>
    <scope>NUCLEOTIDE SEQUENCE [LARGE SCALE GENOMIC DNA]</scope>
    <source>
        <strain evidence="9 10">LMG 24012</strain>
    </source>
</reference>
<sequence length="143" mass="15632">MHIVCPACGTTNRVPDDSPRREPVCGRCGAELAAARPAALSDATFDRYIGRNDPPVLVDFWAEWCGPCKMMGPHFEAAAAQVPEVRFAKLDIDANPRAAQAHAIRSVPTLVLYRAGRELARQSGVMAPGVLTQWLRHQLNQSE</sequence>
<dbReference type="PANTHER" id="PTHR45663:SF11">
    <property type="entry name" value="GEO12009P1"/>
    <property type="match status" value="1"/>
</dbReference>
<evidence type="ECO:0000313" key="10">
    <source>
        <dbReference type="Proteomes" id="UP000559809"/>
    </source>
</evidence>
<dbReference type="GO" id="GO:0015035">
    <property type="term" value="F:protein-disulfide reductase activity"/>
    <property type="evidence" value="ECO:0007669"/>
    <property type="project" value="UniProtKB-UniRule"/>
</dbReference>
<dbReference type="RefSeq" id="WP_180153851.1">
    <property type="nucleotide sequence ID" value="NZ_JACCEM010000002.1"/>
</dbReference>
<gene>
    <name evidence="9" type="primary">trxA</name>
    <name evidence="9" type="ORF">H0A72_04480</name>
</gene>
<dbReference type="GO" id="GO:0005737">
    <property type="term" value="C:cytoplasm"/>
    <property type="evidence" value="ECO:0007669"/>
    <property type="project" value="TreeGrafter"/>
</dbReference>
<dbReference type="PRINTS" id="PR00421">
    <property type="entry name" value="THIOREDOXIN"/>
</dbReference>
<keyword evidence="6" id="KW-0676">Redox-active center</keyword>
<comment type="similarity">
    <text evidence="1">Belongs to the thioredoxin family.</text>
</comment>
<dbReference type="CDD" id="cd02947">
    <property type="entry name" value="TRX_family"/>
    <property type="match status" value="1"/>
</dbReference>
<evidence type="ECO:0000256" key="6">
    <source>
        <dbReference type="ARBA" id="ARBA00023284"/>
    </source>
</evidence>
<keyword evidence="10" id="KW-1185">Reference proteome</keyword>
<keyword evidence="4" id="KW-0249">Electron transport</keyword>
<evidence type="ECO:0000313" key="9">
    <source>
        <dbReference type="EMBL" id="NYT48561.1"/>
    </source>
</evidence>
<evidence type="ECO:0000259" key="8">
    <source>
        <dbReference type="PROSITE" id="PS51352"/>
    </source>
</evidence>
<feature type="domain" description="Thioredoxin" evidence="8">
    <location>
        <begin position="29"/>
        <end position="140"/>
    </location>
</feature>
<dbReference type="NCBIfam" id="TIGR01068">
    <property type="entry name" value="thioredoxin"/>
    <property type="match status" value="1"/>
</dbReference>
<dbReference type="Pfam" id="PF00085">
    <property type="entry name" value="Thioredoxin"/>
    <property type="match status" value="1"/>
</dbReference>
<dbReference type="PROSITE" id="PS51352">
    <property type="entry name" value="THIOREDOXIN_2"/>
    <property type="match status" value="1"/>
</dbReference>
<evidence type="ECO:0000256" key="1">
    <source>
        <dbReference type="ARBA" id="ARBA00008987"/>
    </source>
</evidence>
<dbReference type="SUPFAM" id="SSF52833">
    <property type="entry name" value="Thioredoxin-like"/>
    <property type="match status" value="1"/>
</dbReference>
<dbReference type="PANTHER" id="PTHR45663">
    <property type="entry name" value="GEO12009P1"/>
    <property type="match status" value="1"/>
</dbReference>
<dbReference type="Gene3D" id="2.30.30.380">
    <property type="entry name" value="Zn-finger domain of Sec23/24"/>
    <property type="match status" value="1"/>
</dbReference>
<evidence type="ECO:0000256" key="7">
    <source>
        <dbReference type="NCBIfam" id="TIGR01068"/>
    </source>
</evidence>
<dbReference type="AlphaFoldDB" id="A0A853G166"/>
<dbReference type="InterPro" id="IPR013766">
    <property type="entry name" value="Thioredoxin_domain"/>
</dbReference>
<dbReference type="GO" id="GO:0046872">
    <property type="term" value="F:metal ion binding"/>
    <property type="evidence" value="ECO:0007669"/>
    <property type="project" value="UniProtKB-KW"/>
</dbReference>
<keyword evidence="2" id="KW-0813">Transport</keyword>
<dbReference type="InterPro" id="IPR005746">
    <property type="entry name" value="Thioredoxin"/>
</dbReference>
<evidence type="ECO:0000256" key="2">
    <source>
        <dbReference type="ARBA" id="ARBA00022448"/>
    </source>
</evidence>
<evidence type="ECO:0000256" key="5">
    <source>
        <dbReference type="ARBA" id="ARBA00023157"/>
    </source>
</evidence>
<name>A0A853G166_9BURK</name>
<dbReference type="Gene3D" id="3.40.30.10">
    <property type="entry name" value="Glutaredoxin"/>
    <property type="match status" value="1"/>
</dbReference>
<dbReference type="Proteomes" id="UP000559809">
    <property type="component" value="Unassembled WGS sequence"/>
</dbReference>
<evidence type="ECO:0000256" key="4">
    <source>
        <dbReference type="ARBA" id="ARBA00022982"/>
    </source>
</evidence>
<dbReference type="Pfam" id="PF21352">
    <property type="entry name" value="Zn_ribbon_Thio2"/>
    <property type="match status" value="1"/>
</dbReference>
<protein>
    <recommendedName>
        <fullName evidence="7">Thioredoxin</fullName>
    </recommendedName>
</protein>
<dbReference type="InterPro" id="IPR049299">
    <property type="entry name" value="Thio2_N"/>
</dbReference>
<accession>A0A853G166</accession>
<keyword evidence="5" id="KW-1015">Disulfide bond</keyword>
<comment type="caution">
    <text evidence="9">The sequence shown here is derived from an EMBL/GenBank/DDBJ whole genome shotgun (WGS) entry which is preliminary data.</text>
</comment>
<organism evidence="9 10">
    <name type="scientific">Parapusillimonas granuli</name>
    <dbReference type="NCBI Taxonomy" id="380911"/>
    <lineage>
        <taxon>Bacteria</taxon>
        <taxon>Pseudomonadati</taxon>
        <taxon>Pseudomonadota</taxon>
        <taxon>Betaproteobacteria</taxon>
        <taxon>Burkholderiales</taxon>
        <taxon>Alcaligenaceae</taxon>
        <taxon>Parapusillimonas</taxon>
    </lineage>
</organism>
<proteinExistence type="inferred from homology"/>
<keyword evidence="3" id="KW-0479">Metal-binding</keyword>
<dbReference type="InterPro" id="IPR036249">
    <property type="entry name" value="Thioredoxin-like_sf"/>
</dbReference>
<evidence type="ECO:0000256" key="3">
    <source>
        <dbReference type="ARBA" id="ARBA00022723"/>
    </source>
</evidence>
<dbReference type="EMBL" id="JACCEM010000002">
    <property type="protein sequence ID" value="NYT48561.1"/>
    <property type="molecule type" value="Genomic_DNA"/>
</dbReference>
<dbReference type="InterPro" id="IPR017937">
    <property type="entry name" value="Thioredoxin_CS"/>
</dbReference>